<evidence type="ECO:0000313" key="7">
    <source>
        <dbReference type="EMBL" id="PTX58513.1"/>
    </source>
</evidence>
<evidence type="ECO:0000256" key="5">
    <source>
        <dbReference type="ARBA" id="ARBA00023136"/>
    </source>
</evidence>
<dbReference type="GO" id="GO:0005886">
    <property type="term" value="C:plasma membrane"/>
    <property type="evidence" value="ECO:0007669"/>
    <property type="project" value="TreeGrafter"/>
</dbReference>
<dbReference type="Proteomes" id="UP000244090">
    <property type="component" value="Unassembled WGS sequence"/>
</dbReference>
<feature type="transmembrane region" description="Helical" evidence="6">
    <location>
        <begin position="401"/>
        <end position="420"/>
    </location>
</feature>
<keyword evidence="8" id="KW-1185">Reference proteome</keyword>
<evidence type="ECO:0000313" key="8">
    <source>
        <dbReference type="Proteomes" id="UP000244090"/>
    </source>
</evidence>
<dbReference type="AlphaFoldDB" id="A0A2T6BR09"/>
<evidence type="ECO:0000256" key="4">
    <source>
        <dbReference type="ARBA" id="ARBA00022989"/>
    </source>
</evidence>
<dbReference type="GO" id="GO:0032153">
    <property type="term" value="C:cell division site"/>
    <property type="evidence" value="ECO:0007669"/>
    <property type="project" value="TreeGrafter"/>
</dbReference>
<accession>A0A2T6BR09</accession>
<gene>
    <name evidence="7" type="ORF">C8N46_1133</name>
</gene>
<comment type="caution">
    <text evidence="7">The sequence shown here is derived from an EMBL/GenBank/DDBJ whole genome shotgun (WGS) entry which is preliminary data.</text>
</comment>
<feature type="transmembrane region" description="Helical" evidence="6">
    <location>
        <begin position="12"/>
        <end position="32"/>
    </location>
</feature>
<keyword evidence="3" id="KW-0133">Cell shape</keyword>
<dbReference type="InterPro" id="IPR001182">
    <property type="entry name" value="FtsW/RodA"/>
</dbReference>
<feature type="transmembrane region" description="Helical" evidence="6">
    <location>
        <begin position="335"/>
        <end position="356"/>
    </location>
</feature>
<evidence type="ECO:0000256" key="2">
    <source>
        <dbReference type="ARBA" id="ARBA00022692"/>
    </source>
</evidence>
<dbReference type="OrthoDB" id="9768187at2"/>
<sequence>MSREVKFVKKIDWLSILLYFLLVGMGWINIYSASITESAGGFFDMNQLYGKQLFFIGTSVAIIILILSIEAKFYERFSSIIYVISLASLLGLMVLGKNINGATSWYAIGSFTLQPSEFAKVATVLALAKFLSDIQTNINYFKHQLFAFAIILLPPMLIMLQPDAGSAMVYMAFFFVLYREGLPAIYLWIGFSLVLLFVITLKLGYIYTIIGTAVFGLACIFIIFKKKLKQERKTTLALTSLVAAIGFILAVNYIFYNVFQQHQRDRFTLVLGLEKDPVKQEKMRQTIGFNTNQSEIAIGSGGFWGKGWQKGTRTRGDFVPAQDTDYIFTTVGEEWGFVGSSVVIFLFVILLLRILNRAEQQKNKFSRVYGYSVAAILFFHFAINIGMVIGLFPTVGIPLPFFSYGGSGLWGFTILLFIFIKLDANRINEW</sequence>
<evidence type="ECO:0000256" key="6">
    <source>
        <dbReference type="SAM" id="Phobius"/>
    </source>
</evidence>
<dbReference type="PANTHER" id="PTHR30474">
    <property type="entry name" value="CELL CYCLE PROTEIN"/>
    <property type="match status" value="1"/>
</dbReference>
<dbReference type="PANTHER" id="PTHR30474:SF1">
    <property type="entry name" value="PEPTIDOGLYCAN GLYCOSYLTRANSFERASE MRDB"/>
    <property type="match status" value="1"/>
</dbReference>
<reference evidence="7 8" key="1">
    <citation type="submission" date="2018-04" db="EMBL/GenBank/DDBJ databases">
        <title>Genomic Encyclopedia of Archaeal and Bacterial Type Strains, Phase II (KMG-II): from individual species to whole genera.</title>
        <authorList>
            <person name="Goeker M."/>
        </authorList>
    </citation>
    <scope>NUCLEOTIDE SEQUENCE [LARGE SCALE GENOMIC DNA]</scope>
    <source>
        <strain evidence="7 8">DSM 25731</strain>
    </source>
</reference>
<organism evidence="7 8">
    <name type="scientific">Kordia periserrulae</name>
    <dbReference type="NCBI Taxonomy" id="701523"/>
    <lineage>
        <taxon>Bacteria</taxon>
        <taxon>Pseudomonadati</taxon>
        <taxon>Bacteroidota</taxon>
        <taxon>Flavobacteriia</taxon>
        <taxon>Flavobacteriales</taxon>
        <taxon>Flavobacteriaceae</taxon>
        <taxon>Kordia</taxon>
    </lineage>
</organism>
<evidence type="ECO:0000256" key="3">
    <source>
        <dbReference type="ARBA" id="ARBA00022960"/>
    </source>
</evidence>
<keyword evidence="2 6" id="KW-0812">Transmembrane</keyword>
<feature type="transmembrane region" description="Helical" evidence="6">
    <location>
        <begin position="140"/>
        <end position="160"/>
    </location>
</feature>
<feature type="transmembrane region" description="Helical" evidence="6">
    <location>
        <begin position="52"/>
        <end position="70"/>
    </location>
</feature>
<dbReference type="RefSeq" id="WP_108116706.1">
    <property type="nucleotide sequence ID" value="NZ_QBKT01000013.1"/>
</dbReference>
<feature type="transmembrane region" description="Helical" evidence="6">
    <location>
        <begin position="205"/>
        <end position="224"/>
    </location>
</feature>
<feature type="transmembrane region" description="Helical" evidence="6">
    <location>
        <begin position="236"/>
        <end position="256"/>
    </location>
</feature>
<dbReference type="Pfam" id="PF01098">
    <property type="entry name" value="FTSW_RODA_SPOVE"/>
    <property type="match status" value="2"/>
</dbReference>
<dbReference type="GO" id="GO:0008360">
    <property type="term" value="P:regulation of cell shape"/>
    <property type="evidence" value="ECO:0007669"/>
    <property type="project" value="UniProtKB-KW"/>
</dbReference>
<feature type="transmembrane region" description="Helical" evidence="6">
    <location>
        <begin position="368"/>
        <end position="389"/>
    </location>
</feature>
<dbReference type="NCBIfam" id="NF037961">
    <property type="entry name" value="RodA_shape"/>
    <property type="match status" value="1"/>
</dbReference>
<comment type="subcellular location">
    <subcellularLocation>
        <location evidence="1">Membrane</location>
        <topology evidence="1">Multi-pass membrane protein</topology>
    </subcellularLocation>
</comment>
<keyword evidence="5 6" id="KW-0472">Membrane</keyword>
<evidence type="ECO:0000256" key="1">
    <source>
        <dbReference type="ARBA" id="ARBA00004141"/>
    </source>
</evidence>
<proteinExistence type="predicted"/>
<dbReference type="EMBL" id="QBKT01000013">
    <property type="protein sequence ID" value="PTX58513.1"/>
    <property type="molecule type" value="Genomic_DNA"/>
</dbReference>
<protein>
    <submittedName>
        <fullName evidence="7">Rod shape determining protein RodA</fullName>
    </submittedName>
</protein>
<feature type="transmembrane region" description="Helical" evidence="6">
    <location>
        <begin position="181"/>
        <end position="199"/>
    </location>
</feature>
<feature type="transmembrane region" description="Helical" evidence="6">
    <location>
        <begin position="77"/>
        <end position="96"/>
    </location>
</feature>
<keyword evidence="4 6" id="KW-1133">Transmembrane helix</keyword>
<dbReference type="GO" id="GO:0051301">
    <property type="term" value="P:cell division"/>
    <property type="evidence" value="ECO:0007669"/>
    <property type="project" value="InterPro"/>
</dbReference>
<name>A0A2T6BR09_9FLAO</name>
<dbReference type="GO" id="GO:0015648">
    <property type="term" value="F:lipid-linked peptidoglycan transporter activity"/>
    <property type="evidence" value="ECO:0007669"/>
    <property type="project" value="TreeGrafter"/>
</dbReference>